<keyword evidence="5" id="KW-0762">Sugar transport</keyword>
<evidence type="ECO:0000259" key="12">
    <source>
        <dbReference type="PROSITE" id="PS51012"/>
    </source>
</evidence>
<name>A0A1V4T7M9_9GAMM</name>
<keyword evidence="7" id="KW-0972">Capsule biogenesis/degradation</keyword>
<evidence type="ECO:0000256" key="3">
    <source>
        <dbReference type="ARBA" id="ARBA00022448"/>
    </source>
</evidence>
<keyword evidence="9" id="KW-0625">Polysaccharide transport</keyword>
<evidence type="ECO:0000256" key="9">
    <source>
        <dbReference type="ARBA" id="ARBA00023047"/>
    </source>
</evidence>
<dbReference type="Pfam" id="PF01061">
    <property type="entry name" value="ABC2_membrane"/>
    <property type="match status" value="1"/>
</dbReference>
<evidence type="ECO:0000256" key="8">
    <source>
        <dbReference type="ARBA" id="ARBA00022989"/>
    </source>
</evidence>
<dbReference type="PROSITE" id="PS51012">
    <property type="entry name" value="ABC_TM2"/>
    <property type="match status" value="1"/>
</dbReference>
<feature type="transmembrane region" description="Helical" evidence="11">
    <location>
        <begin position="75"/>
        <end position="93"/>
    </location>
</feature>
<feature type="transmembrane region" description="Helical" evidence="11">
    <location>
        <begin position="241"/>
        <end position="259"/>
    </location>
</feature>
<reference evidence="13 14" key="1">
    <citation type="submission" date="2017-01" db="EMBL/GenBank/DDBJ databases">
        <title>Genome Sequencing of a Marine Spirillum, Oceanospirillum multiglobuliferum ATCC 33336, from Japan.</title>
        <authorList>
            <person name="Carney J.G."/>
            <person name="Trachtenberg A.M."/>
            <person name="Rheaume B.A."/>
            <person name="Linnane J.D."/>
            <person name="Pitts N.L."/>
            <person name="Mykles D.L."/>
            <person name="Maclea K.S."/>
        </authorList>
    </citation>
    <scope>NUCLEOTIDE SEQUENCE [LARGE SCALE GENOMIC DNA]</scope>
    <source>
        <strain evidence="13 14">ATCC 33336</strain>
    </source>
</reference>
<evidence type="ECO:0000256" key="1">
    <source>
        <dbReference type="ARBA" id="ARBA00004651"/>
    </source>
</evidence>
<comment type="similarity">
    <text evidence="2 11">Belongs to the ABC-2 integral membrane protein family.</text>
</comment>
<accession>A0A1V4T7M9</accession>
<sequence>MQERPVLAYFWPKQHFGLLYQLVQRDIRQRYKGSWLGMGWSLITPLIMLSVYTFVFQFVFKARWPGAETGQGLEFALNLFAGLIFFTLFSDVMTRASSTITQQPNLVKKVVFPLHLLSWVVVLSALFQAVISLGILALGTLILRGEISVQFIYISLIILVFLPLLLGMAWGLAALGVYLPDTQHLTAMATAPLMFLSPVFYPVSMLPDWAQGWINLNPLTLIIEATRASALGTSWPSLENMLFYVLAALIVGVLGASGFQKLRKGFADVL</sequence>
<dbReference type="InterPro" id="IPR000412">
    <property type="entry name" value="ABC_2_transport"/>
</dbReference>
<evidence type="ECO:0000313" key="14">
    <source>
        <dbReference type="Proteomes" id="UP000191418"/>
    </source>
</evidence>
<comment type="subcellular location">
    <subcellularLocation>
        <location evidence="11">Cell inner membrane</location>
        <topology evidence="11">Multi-pass membrane protein</topology>
    </subcellularLocation>
    <subcellularLocation>
        <location evidence="1">Cell membrane</location>
        <topology evidence="1">Multi-pass membrane protein</topology>
    </subcellularLocation>
</comment>
<evidence type="ECO:0000313" key="13">
    <source>
        <dbReference type="EMBL" id="OPX56612.1"/>
    </source>
</evidence>
<gene>
    <name evidence="13" type="ORF">BTE48_03970</name>
</gene>
<evidence type="ECO:0000256" key="6">
    <source>
        <dbReference type="ARBA" id="ARBA00022692"/>
    </source>
</evidence>
<evidence type="ECO:0000256" key="5">
    <source>
        <dbReference type="ARBA" id="ARBA00022597"/>
    </source>
</evidence>
<dbReference type="EMBL" id="MTSM01000003">
    <property type="protein sequence ID" value="OPX56612.1"/>
    <property type="molecule type" value="Genomic_DNA"/>
</dbReference>
<dbReference type="PANTHER" id="PTHR30413:SF10">
    <property type="entry name" value="CAPSULE POLYSACCHARIDE EXPORT INNER-MEMBRANE PROTEIN CTRC"/>
    <property type="match status" value="1"/>
</dbReference>
<feature type="transmembrane region" description="Helical" evidence="11">
    <location>
        <begin position="185"/>
        <end position="203"/>
    </location>
</feature>
<feature type="transmembrane region" description="Helical" evidence="11">
    <location>
        <begin position="35"/>
        <end position="55"/>
    </location>
</feature>
<keyword evidence="4 11" id="KW-1003">Cell membrane</keyword>
<dbReference type="GO" id="GO:0043190">
    <property type="term" value="C:ATP-binding cassette (ABC) transporter complex"/>
    <property type="evidence" value="ECO:0007669"/>
    <property type="project" value="InterPro"/>
</dbReference>
<dbReference type="InterPro" id="IPR047817">
    <property type="entry name" value="ABC2_TM_bact-type"/>
</dbReference>
<dbReference type="InterPro" id="IPR013525">
    <property type="entry name" value="ABC2_TM"/>
</dbReference>
<dbReference type="AlphaFoldDB" id="A0A1V4T7M9"/>
<evidence type="ECO:0000256" key="10">
    <source>
        <dbReference type="ARBA" id="ARBA00023136"/>
    </source>
</evidence>
<feature type="transmembrane region" description="Helical" evidence="11">
    <location>
        <begin position="114"/>
        <end position="139"/>
    </location>
</feature>
<dbReference type="GO" id="GO:0015920">
    <property type="term" value="P:lipopolysaccharide transport"/>
    <property type="evidence" value="ECO:0007669"/>
    <property type="project" value="TreeGrafter"/>
</dbReference>
<evidence type="ECO:0000256" key="7">
    <source>
        <dbReference type="ARBA" id="ARBA00022903"/>
    </source>
</evidence>
<dbReference type="STRING" id="64969.SAMN02745127_01768"/>
<dbReference type="GO" id="GO:0140359">
    <property type="term" value="F:ABC-type transporter activity"/>
    <property type="evidence" value="ECO:0007669"/>
    <property type="project" value="InterPro"/>
</dbReference>
<keyword evidence="6 11" id="KW-0812">Transmembrane</keyword>
<protein>
    <recommendedName>
        <fullName evidence="11">Transport permease protein</fullName>
    </recommendedName>
</protein>
<dbReference type="PIRSF" id="PIRSF006648">
    <property type="entry name" value="DrrB"/>
    <property type="match status" value="1"/>
</dbReference>
<keyword evidence="8 11" id="KW-1133">Transmembrane helix</keyword>
<dbReference type="Proteomes" id="UP000191418">
    <property type="component" value="Unassembled WGS sequence"/>
</dbReference>
<evidence type="ECO:0000256" key="11">
    <source>
        <dbReference type="RuleBase" id="RU361157"/>
    </source>
</evidence>
<comment type="caution">
    <text evidence="13">The sequence shown here is derived from an EMBL/GenBank/DDBJ whole genome shotgun (WGS) entry which is preliminary data.</text>
</comment>
<feature type="transmembrane region" description="Helical" evidence="11">
    <location>
        <begin position="151"/>
        <end position="178"/>
    </location>
</feature>
<evidence type="ECO:0000256" key="4">
    <source>
        <dbReference type="ARBA" id="ARBA00022475"/>
    </source>
</evidence>
<dbReference type="PANTHER" id="PTHR30413">
    <property type="entry name" value="INNER MEMBRANE TRANSPORT PERMEASE"/>
    <property type="match status" value="1"/>
</dbReference>
<keyword evidence="10 11" id="KW-0472">Membrane</keyword>
<dbReference type="GO" id="GO:0015774">
    <property type="term" value="P:polysaccharide transport"/>
    <property type="evidence" value="ECO:0007669"/>
    <property type="project" value="UniProtKB-KW"/>
</dbReference>
<proteinExistence type="inferred from homology"/>
<evidence type="ECO:0000256" key="2">
    <source>
        <dbReference type="ARBA" id="ARBA00007783"/>
    </source>
</evidence>
<feature type="domain" description="ABC transmembrane type-2" evidence="12">
    <location>
        <begin position="36"/>
        <end position="262"/>
    </location>
</feature>
<keyword evidence="3 11" id="KW-0813">Transport</keyword>
<keyword evidence="14" id="KW-1185">Reference proteome</keyword>
<organism evidence="13 14">
    <name type="scientific">Oceanospirillum multiglobuliferum</name>
    <dbReference type="NCBI Taxonomy" id="64969"/>
    <lineage>
        <taxon>Bacteria</taxon>
        <taxon>Pseudomonadati</taxon>
        <taxon>Pseudomonadota</taxon>
        <taxon>Gammaproteobacteria</taxon>
        <taxon>Oceanospirillales</taxon>
        <taxon>Oceanospirillaceae</taxon>
        <taxon>Oceanospirillum</taxon>
    </lineage>
</organism>